<feature type="region of interest" description="Disordered" evidence="1">
    <location>
        <begin position="87"/>
        <end position="120"/>
    </location>
</feature>
<feature type="region of interest" description="Disordered" evidence="1">
    <location>
        <begin position="145"/>
        <end position="185"/>
    </location>
</feature>
<feature type="region of interest" description="Disordered" evidence="1">
    <location>
        <begin position="335"/>
        <end position="362"/>
    </location>
</feature>
<dbReference type="Proteomes" id="UP000092993">
    <property type="component" value="Unassembled WGS sequence"/>
</dbReference>
<feature type="compositionally biased region" description="Low complexity" evidence="1">
    <location>
        <begin position="170"/>
        <end position="185"/>
    </location>
</feature>
<evidence type="ECO:0000313" key="3">
    <source>
        <dbReference type="Proteomes" id="UP000092993"/>
    </source>
</evidence>
<sequence>MAASRLATLSRIIFGSFYHRGYTPTSTYLTHSYPLTHYTTLPSPPRSSAVPASSQASSFQTRPCALSCSFRDHHRIRIFQPATHASHISLSTSPPPSRPATNAPWNRHPEKNRIGVPSGTSTACASCSTASSAAHTCATSCTLRPTSATAGRSSSSSERAATRTHRGTRAPRPASSAPARAPCSRRSLRAHVHAAYRPAQSEHRGEPLPLQRPHGRLVRAHCAQENSMRSSLPELWRERAWMVEVLRERGEDVWERRNEHLLLCEARAAAHALDDDRRTPGAGRRDERRCGRAHAVGSIAVHGPIQLLKCPAQRREWVFLILVLHHVHQLVLIPPSSSSPASPPSSSVPTCARSPTPACSTA</sequence>
<protein>
    <submittedName>
        <fullName evidence="2">Uncharacterized protein</fullName>
    </submittedName>
</protein>
<comment type="caution">
    <text evidence="2">The sequence shown here is derived from an EMBL/GenBank/DDBJ whole genome shotgun (WGS) entry which is preliminary data.</text>
</comment>
<dbReference type="EMBL" id="LUGG01000015">
    <property type="protein sequence ID" value="OBZ69504.1"/>
    <property type="molecule type" value="Genomic_DNA"/>
</dbReference>
<evidence type="ECO:0000256" key="1">
    <source>
        <dbReference type="SAM" id="MobiDB-lite"/>
    </source>
</evidence>
<name>A0A1C7M366_GRIFR</name>
<proteinExistence type="predicted"/>
<feature type="compositionally biased region" description="Low complexity" evidence="1">
    <location>
        <begin position="335"/>
        <end position="349"/>
    </location>
</feature>
<gene>
    <name evidence="2" type="ORF">A0H81_10556</name>
</gene>
<reference evidence="2 3" key="1">
    <citation type="submission" date="2016-03" db="EMBL/GenBank/DDBJ databases">
        <title>Whole genome sequencing of Grifola frondosa 9006-11.</title>
        <authorList>
            <person name="Min B."/>
            <person name="Park H."/>
            <person name="Kim J.-G."/>
            <person name="Cho H."/>
            <person name="Oh Y.-L."/>
            <person name="Kong W.-S."/>
            <person name="Choi I.-G."/>
        </authorList>
    </citation>
    <scope>NUCLEOTIDE SEQUENCE [LARGE SCALE GENOMIC DNA]</scope>
    <source>
        <strain evidence="2 3">9006-11</strain>
    </source>
</reference>
<evidence type="ECO:0000313" key="2">
    <source>
        <dbReference type="EMBL" id="OBZ69504.1"/>
    </source>
</evidence>
<organism evidence="2 3">
    <name type="scientific">Grifola frondosa</name>
    <name type="common">Maitake</name>
    <name type="synonym">Polyporus frondosus</name>
    <dbReference type="NCBI Taxonomy" id="5627"/>
    <lineage>
        <taxon>Eukaryota</taxon>
        <taxon>Fungi</taxon>
        <taxon>Dikarya</taxon>
        <taxon>Basidiomycota</taxon>
        <taxon>Agaricomycotina</taxon>
        <taxon>Agaricomycetes</taxon>
        <taxon>Polyporales</taxon>
        <taxon>Grifolaceae</taxon>
        <taxon>Grifola</taxon>
    </lineage>
</organism>
<dbReference type="AlphaFoldDB" id="A0A1C7M366"/>
<keyword evidence="3" id="KW-1185">Reference proteome</keyword>
<feature type="compositionally biased region" description="Low complexity" evidence="1">
    <location>
        <begin position="145"/>
        <end position="159"/>
    </location>
</feature>
<accession>A0A1C7M366</accession>